<feature type="repeat" description="TPR" evidence="1">
    <location>
        <begin position="38"/>
        <end position="71"/>
    </location>
</feature>
<dbReference type="InterPro" id="IPR019734">
    <property type="entry name" value="TPR_rpt"/>
</dbReference>
<dbReference type="Gene3D" id="1.25.40.10">
    <property type="entry name" value="Tetratricopeptide repeat domain"/>
    <property type="match status" value="2"/>
</dbReference>
<evidence type="ECO:0000313" key="3">
    <source>
        <dbReference type="Proteomes" id="UP000569951"/>
    </source>
</evidence>
<dbReference type="SMART" id="SM00028">
    <property type="entry name" value="TPR"/>
    <property type="match status" value="4"/>
</dbReference>
<evidence type="ECO:0000313" key="2">
    <source>
        <dbReference type="EMBL" id="MBB6098103.1"/>
    </source>
</evidence>
<gene>
    <name evidence="2" type="ORF">HNR42_001528</name>
</gene>
<accession>A0A841HYX6</accession>
<dbReference type="InterPro" id="IPR011990">
    <property type="entry name" value="TPR-like_helical_dom_sf"/>
</dbReference>
<dbReference type="SUPFAM" id="SSF48452">
    <property type="entry name" value="TPR-like"/>
    <property type="match status" value="1"/>
</dbReference>
<dbReference type="Pfam" id="PF13174">
    <property type="entry name" value="TPR_6"/>
    <property type="match status" value="1"/>
</dbReference>
<evidence type="ECO:0000256" key="1">
    <source>
        <dbReference type="PROSITE-ProRule" id="PRU00339"/>
    </source>
</evidence>
<dbReference type="RefSeq" id="WP_183986205.1">
    <property type="nucleotide sequence ID" value="NZ_JACHHG010000005.1"/>
</dbReference>
<keyword evidence="1" id="KW-0802">TPR repeat</keyword>
<reference evidence="2 3" key="1">
    <citation type="submission" date="2020-08" db="EMBL/GenBank/DDBJ databases">
        <title>Genomic Encyclopedia of Type Strains, Phase IV (KMG-IV): sequencing the most valuable type-strain genomes for metagenomic binning, comparative biology and taxonomic classification.</title>
        <authorList>
            <person name="Goeker M."/>
        </authorList>
    </citation>
    <scope>NUCLEOTIDE SEQUENCE [LARGE SCALE GENOMIC DNA]</scope>
    <source>
        <strain evidence="2 3">DSM 21458</strain>
    </source>
</reference>
<dbReference type="PROSITE" id="PS50005">
    <property type="entry name" value="TPR"/>
    <property type="match status" value="3"/>
</dbReference>
<protein>
    <submittedName>
        <fullName evidence="2">Tetratricopeptide (TPR) repeat protein</fullName>
    </submittedName>
</protein>
<organism evidence="2 3">
    <name type="scientific">Deinobacterium chartae</name>
    <dbReference type="NCBI Taxonomy" id="521158"/>
    <lineage>
        <taxon>Bacteria</taxon>
        <taxon>Thermotogati</taxon>
        <taxon>Deinococcota</taxon>
        <taxon>Deinococci</taxon>
        <taxon>Deinococcales</taxon>
        <taxon>Deinococcaceae</taxon>
        <taxon>Deinobacterium</taxon>
    </lineage>
</organism>
<keyword evidence="3" id="KW-1185">Reference proteome</keyword>
<feature type="repeat" description="TPR" evidence="1">
    <location>
        <begin position="224"/>
        <end position="257"/>
    </location>
</feature>
<name>A0A841HYX6_9DEIO</name>
<dbReference type="Proteomes" id="UP000569951">
    <property type="component" value="Unassembled WGS sequence"/>
</dbReference>
<comment type="caution">
    <text evidence="2">The sequence shown here is derived from an EMBL/GenBank/DDBJ whole genome shotgun (WGS) entry which is preliminary data.</text>
</comment>
<sequence>MTSAARYVYLGRLKAYLEKWDEAIAVFSEGLELFPQSPHLYRHRAHRYITVRDFDRAVADFERAIALSRDLPDEIEYYQAEVETDIAWLILGHPERVREEPTPITPEVLEALKDTYKSTLKSSIWYHYALALYLKGDLEAAAAAYRENLKYCADDDQRAATTDWLYMTLRRLGRHDEAAKLLESIHPDMHIVESSYFKRLLMYKGLLEPAALLPEDASGSREIATQGYGLGNWYYYNGDLERALATFKRVVALRQSAAFGHIASELDLARHGQLSA</sequence>
<dbReference type="EMBL" id="JACHHG010000005">
    <property type="protein sequence ID" value="MBB6098103.1"/>
    <property type="molecule type" value="Genomic_DNA"/>
</dbReference>
<dbReference type="Pfam" id="PF13432">
    <property type="entry name" value="TPR_16"/>
    <property type="match status" value="1"/>
</dbReference>
<proteinExistence type="predicted"/>
<feature type="repeat" description="TPR" evidence="1">
    <location>
        <begin position="4"/>
        <end position="37"/>
    </location>
</feature>
<dbReference type="AlphaFoldDB" id="A0A841HYX6"/>